<dbReference type="Pfam" id="PF02872">
    <property type="entry name" value="5_nucleotid_C"/>
    <property type="match status" value="1"/>
</dbReference>
<dbReference type="InterPro" id="IPR029052">
    <property type="entry name" value="Metallo-depent_PP-like"/>
</dbReference>
<dbReference type="GO" id="GO:0006196">
    <property type="term" value="P:AMP catabolic process"/>
    <property type="evidence" value="ECO:0007669"/>
    <property type="project" value="TreeGrafter"/>
</dbReference>
<comment type="similarity">
    <text evidence="2 8">Belongs to the 5'-nucleotidase family.</text>
</comment>
<evidence type="ECO:0000313" key="11">
    <source>
        <dbReference type="EMBL" id="MBY76202.1"/>
    </source>
</evidence>
<evidence type="ECO:0000256" key="2">
    <source>
        <dbReference type="ARBA" id="ARBA00006654"/>
    </source>
</evidence>
<keyword evidence="4" id="KW-0479">Metal-binding</keyword>
<evidence type="ECO:0000313" key="13">
    <source>
        <dbReference type="RefSeq" id="XP_025425563.1"/>
    </source>
</evidence>
<keyword evidence="7 8" id="KW-0378">Hydrolase</keyword>
<evidence type="ECO:0000256" key="6">
    <source>
        <dbReference type="ARBA" id="ARBA00022741"/>
    </source>
</evidence>
<dbReference type="Pfam" id="PF00149">
    <property type="entry name" value="Metallophos"/>
    <property type="match status" value="1"/>
</dbReference>
<feature type="signal peptide" evidence="8">
    <location>
        <begin position="1"/>
        <end position="24"/>
    </location>
</feature>
<reference evidence="11" key="1">
    <citation type="submission" date="2018-04" db="EMBL/GenBank/DDBJ databases">
        <title>Transcriptome assembly of Sipha flava.</title>
        <authorList>
            <person name="Scully E.D."/>
            <person name="Geib S.M."/>
            <person name="Palmer N.A."/>
            <person name="Koch K."/>
            <person name="Bradshaw J."/>
            <person name="Heng-Moss T."/>
            <person name="Sarath G."/>
        </authorList>
    </citation>
    <scope>NUCLEOTIDE SEQUENCE</scope>
</reference>
<comment type="catalytic activity">
    <reaction evidence="1">
        <text>a ribonucleoside 5'-phosphate + H2O = a ribonucleoside + phosphate</text>
        <dbReference type="Rhea" id="RHEA:12484"/>
        <dbReference type="ChEBI" id="CHEBI:15377"/>
        <dbReference type="ChEBI" id="CHEBI:18254"/>
        <dbReference type="ChEBI" id="CHEBI:43474"/>
        <dbReference type="ChEBI" id="CHEBI:58043"/>
        <dbReference type="EC" id="3.1.3.5"/>
    </reaction>
</comment>
<dbReference type="PANTHER" id="PTHR11575:SF24">
    <property type="entry name" value="5'-NUCLEOTIDASE"/>
    <property type="match status" value="1"/>
</dbReference>
<dbReference type="SUPFAM" id="SSF56300">
    <property type="entry name" value="Metallo-dependent phosphatases"/>
    <property type="match status" value="1"/>
</dbReference>
<gene>
    <name evidence="11" type="primary">5NUC_1</name>
    <name evidence="13" type="synonym">LOC112694339</name>
    <name evidence="11" type="ORF">g.174563</name>
</gene>
<proteinExistence type="inferred from homology"/>
<evidence type="ECO:0000259" key="9">
    <source>
        <dbReference type="Pfam" id="PF00149"/>
    </source>
</evidence>
<evidence type="ECO:0000259" key="10">
    <source>
        <dbReference type="Pfam" id="PF02872"/>
    </source>
</evidence>
<dbReference type="InterPro" id="IPR006179">
    <property type="entry name" value="5_nucleotidase/apyrase"/>
</dbReference>
<reference evidence="13" key="2">
    <citation type="submission" date="2025-04" db="UniProtKB">
        <authorList>
            <consortium name="RefSeq"/>
        </authorList>
    </citation>
    <scope>IDENTIFICATION</scope>
    <source>
        <tissue evidence="13">Whole body</tissue>
    </source>
</reference>
<evidence type="ECO:0000313" key="12">
    <source>
        <dbReference type="Proteomes" id="UP000694846"/>
    </source>
</evidence>
<keyword evidence="12" id="KW-1185">Reference proteome</keyword>
<evidence type="ECO:0000256" key="5">
    <source>
        <dbReference type="ARBA" id="ARBA00022729"/>
    </source>
</evidence>
<dbReference type="EMBL" id="GGMS01006999">
    <property type="protein sequence ID" value="MBY76202.1"/>
    <property type="molecule type" value="Transcribed_RNA"/>
</dbReference>
<protein>
    <recommendedName>
        <fullName evidence="3">5'-nucleotidase</fullName>
        <ecNumber evidence="3">3.1.3.5</ecNumber>
    </recommendedName>
</protein>
<feature type="domain" description="5'-Nucleotidase C-terminal" evidence="10">
    <location>
        <begin position="337"/>
        <end position="522"/>
    </location>
</feature>
<accession>A0A2S2QGA1</accession>
<evidence type="ECO:0000256" key="7">
    <source>
        <dbReference type="ARBA" id="ARBA00022801"/>
    </source>
</evidence>
<dbReference type="SUPFAM" id="SSF55816">
    <property type="entry name" value="5'-nucleotidase (syn. UDP-sugar hydrolase), C-terminal domain"/>
    <property type="match status" value="1"/>
</dbReference>
<evidence type="ECO:0000256" key="8">
    <source>
        <dbReference type="RuleBase" id="RU362119"/>
    </source>
</evidence>
<feature type="chain" id="PRO_5044515156" description="5'-nucleotidase" evidence="8">
    <location>
        <begin position="25"/>
        <end position="561"/>
    </location>
</feature>
<dbReference type="GO" id="GO:0005886">
    <property type="term" value="C:plasma membrane"/>
    <property type="evidence" value="ECO:0007669"/>
    <property type="project" value="TreeGrafter"/>
</dbReference>
<organism evidence="11">
    <name type="scientific">Sipha flava</name>
    <name type="common">yellow sugarcane aphid</name>
    <dbReference type="NCBI Taxonomy" id="143950"/>
    <lineage>
        <taxon>Eukaryota</taxon>
        <taxon>Metazoa</taxon>
        <taxon>Ecdysozoa</taxon>
        <taxon>Arthropoda</taxon>
        <taxon>Hexapoda</taxon>
        <taxon>Insecta</taxon>
        <taxon>Pterygota</taxon>
        <taxon>Neoptera</taxon>
        <taxon>Paraneoptera</taxon>
        <taxon>Hemiptera</taxon>
        <taxon>Sternorrhyncha</taxon>
        <taxon>Aphidomorpha</taxon>
        <taxon>Aphidoidea</taxon>
        <taxon>Aphididae</taxon>
        <taxon>Sipha</taxon>
    </lineage>
</organism>
<name>A0A2S2QGA1_9HEMI</name>
<dbReference type="CDD" id="cd07409">
    <property type="entry name" value="MPP_CD73_N"/>
    <property type="match status" value="1"/>
</dbReference>
<evidence type="ECO:0000256" key="3">
    <source>
        <dbReference type="ARBA" id="ARBA00012643"/>
    </source>
</evidence>
<keyword evidence="5 8" id="KW-0732">Signal</keyword>
<dbReference type="GO" id="GO:0046872">
    <property type="term" value="F:metal ion binding"/>
    <property type="evidence" value="ECO:0007669"/>
    <property type="project" value="UniProtKB-KW"/>
</dbReference>
<dbReference type="PRINTS" id="PR01607">
    <property type="entry name" value="APYRASEFAMLY"/>
</dbReference>
<evidence type="ECO:0000256" key="4">
    <source>
        <dbReference type="ARBA" id="ARBA00022723"/>
    </source>
</evidence>
<dbReference type="Gene3D" id="3.60.21.10">
    <property type="match status" value="1"/>
</dbReference>
<keyword evidence="6 8" id="KW-0547">Nucleotide-binding</keyword>
<dbReference type="OrthoDB" id="7722975at2759"/>
<dbReference type="GO" id="GO:0008253">
    <property type="term" value="F:5'-nucleotidase activity"/>
    <property type="evidence" value="ECO:0007669"/>
    <property type="project" value="UniProtKB-EC"/>
</dbReference>
<dbReference type="FunFam" id="3.60.21.10:FF:000020">
    <property type="entry name" value="NT5E isoform 4"/>
    <property type="match status" value="1"/>
</dbReference>
<dbReference type="Proteomes" id="UP000694846">
    <property type="component" value="Unplaced"/>
</dbReference>
<dbReference type="RefSeq" id="XP_025425563.1">
    <property type="nucleotide sequence ID" value="XM_025569778.1"/>
</dbReference>
<dbReference type="EC" id="3.1.3.5" evidence="3"/>
<sequence>MIGTQCTMFVAWSSLLAAMATTLGTGEFRFTVLHTNDLHSHYDETCGGGGGPCVGGFARLRGALDAERAEAAADGRPAIYLHAGDTFQGTRFYSELRWEPAADFMGDLGADAMCLGNHEFEDGPEGLAPFLKSKNISSIPMVCANIRTEGEPSLANIRPSTVLTVGGRTVGVIGYLTPDTEVENILGKIKLTDELQSIRAEVTKLKGSGVEFIIALGHSGLEMDRRVAREVDGVDAVVGGHSHSYLFSGKPQDTEIPVGPYPIMENRSECIVPVVQAYAYAKYLGKLVLTFNSDKRLISAAGGPILLDQSIPPDANTLKKVEYYKSLLAKKQVHEIVGKTKVFLDGNCRCSETNLCDMIPDSFIRFNVNHLLKNNVTLIGWTDAAIAITTSSSIQSSINASETQGDFYRFDVERTLPYKTPLFKVIITGRTIIKALEHSASSHDYKNCARPEHNIYGNFIHMSGMHVTYNMKMGPGSRVQSVDVRCAECKVPMYEPIDPDKQYSVLLSKYIAGGGDQFKMIQEGIIKSTDLGITELEAFLDYVKEIRPIYAGIENRVKILK</sequence>
<evidence type="ECO:0000256" key="1">
    <source>
        <dbReference type="ARBA" id="ARBA00000815"/>
    </source>
</evidence>
<dbReference type="InterPro" id="IPR008334">
    <property type="entry name" value="5'-Nucleotdase_C"/>
</dbReference>
<dbReference type="InterPro" id="IPR004843">
    <property type="entry name" value="Calcineurin-like_PHP"/>
</dbReference>
<dbReference type="AlphaFoldDB" id="A0A2S2QGA1"/>
<dbReference type="PANTHER" id="PTHR11575">
    <property type="entry name" value="5'-NUCLEOTIDASE-RELATED"/>
    <property type="match status" value="1"/>
</dbReference>
<dbReference type="InterPro" id="IPR036907">
    <property type="entry name" value="5'-Nucleotdase_C_sf"/>
</dbReference>
<dbReference type="Gene3D" id="3.90.780.10">
    <property type="entry name" value="5'-Nucleotidase, C-terminal domain"/>
    <property type="match status" value="1"/>
</dbReference>
<dbReference type="GO" id="GO:0000166">
    <property type="term" value="F:nucleotide binding"/>
    <property type="evidence" value="ECO:0007669"/>
    <property type="project" value="UniProtKB-KW"/>
</dbReference>
<feature type="domain" description="Calcineurin-like phosphoesterase" evidence="9">
    <location>
        <begin position="31"/>
        <end position="245"/>
    </location>
</feature>